<keyword evidence="2" id="KW-0732">Signal</keyword>
<evidence type="ECO:0000313" key="4">
    <source>
        <dbReference type="Proteomes" id="UP001156882"/>
    </source>
</evidence>
<sequence>MFKKILTGALVAATLAGAAVATTGTAEARYGRNGAFAAGAGIGLIGGLLAGAAYNNSYGYYDDYRPVYYRRCHIERRQVSDYYGWHWERVKVCY</sequence>
<reference evidence="4" key="1">
    <citation type="journal article" date="2019" name="Int. J. Syst. Evol. Microbiol.">
        <title>The Global Catalogue of Microorganisms (GCM) 10K type strain sequencing project: providing services to taxonomists for standard genome sequencing and annotation.</title>
        <authorList>
            <consortium name="The Broad Institute Genomics Platform"/>
            <consortium name="The Broad Institute Genome Sequencing Center for Infectious Disease"/>
            <person name="Wu L."/>
            <person name="Ma J."/>
        </authorList>
    </citation>
    <scope>NUCLEOTIDE SEQUENCE [LARGE SCALE GENOMIC DNA]</scope>
    <source>
        <strain evidence="4">NBRC 101365</strain>
    </source>
</reference>
<keyword evidence="1" id="KW-0472">Membrane</keyword>
<keyword evidence="1" id="KW-0812">Transmembrane</keyword>
<feature type="chain" id="PRO_5045988926" evidence="2">
    <location>
        <begin position="22"/>
        <end position="94"/>
    </location>
</feature>
<evidence type="ECO:0000313" key="3">
    <source>
        <dbReference type="EMBL" id="GLS22664.1"/>
    </source>
</evidence>
<keyword evidence="4" id="KW-1185">Reference proteome</keyword>
<feature type="signal peptide" evidence="2">
    <location>
        <begin position="1"/>
        <end position="21"/>
    </location>
</feature>
<feature type="transmembrane region" description="Helical" evidence="1">
    <location>
        <begin position="37"/>
        <end position="55"/>
    </location>
</feature>
<protein>
    <submittedName>
        <fullName evidence="3">Uncharacterized protein</fullName>
    </submittedName>
</protein>
<name>A0ABQ6CVC5_9HYPH</name>
<keyword evidence="1" id="KW-1133">Transmembrane helix</keyword>
<evidence type="ECO:0000256" key="2">
    <source>
        <dbReference type="SAM" id="SignalP"/>
    </source>
</evidence>
<organism evidence="3 4">
    <name type="scientific">Labrys miyagiensis</name>
    <dbReference type="NCBI Taxonomy" id="346912"/>
    <lineage>
        <taxon>Bacteria</taxon>
        <taxon>Pseudomonadati</taxon>
        <taxon>Pseudomonadota</taxon>
        <taxon>Alphaproteobacteria</taxon>
        <taxon>Hyphomicrobiales</taxon>
        <taxon>Xanthobacteraceae</taxon>
        <taxon>Labrys</taxon>
    </lineage>
</organism>
<accession>A0ABQ6CVC5</accession>
<evidence type="ECO:0000256" key="1">
    <source>
        <dbReference type="SAM" id="Phobius"/>
    </source>
</evidence>
<dbReference type="EMBL" id="BSPC01000064">
    <property type="protein sequence ID" value="GLS22664.1"/>
    <property type="molecule type" value="Genomic_DNA"/>
</dbReference>
<dbReference type="Proteomes" id="UP001156882">
    <property type="component" value="Unassembled WGS sequence"/>
</dbReference>
<gene>
    <name evidence="3" type="ORF">GCM10007874_56840</name>
</gene>
<dbReference type="RefSeq" id="WP_284315625.1">
    <property type="nucleotide sequence ID" value="NZ_BSPC01000064.1"/>
</dbReference>
<comment type="caution">
    <text evidence="3">The sequence shown here is derived from an EMBL/GenBank/DDBJ whole genome shotgun (WGS) entry which is preliminary data.</text>
</comment>
<proteinExistence type="predicted"/>